<sequence length="111" mass="12263">MTETAALPGFAGRTYLFEVDNGAAFRNTYSADGKRLRWEGLGESAGQWLDVELHVAQVAPQIWFVSWTEDSGLTISHVMDLGAMTVRVFWTYEGEGGRVGELHTGRLQQVG</sequence>
<evidence type="ECO:0000313" key="3">
    <source>
        <dbReference type="Proteomes" id="UP000248039"/>
    </source>
</evidence>
<dbReference type="OrthoDB" id="8794267at2"/>
<protein>
    <recommendedName>
        <fullName evidence="1">MoaF-like domain-containing protein</fullName>
    </recommendedName>
</protein>
<dbReference type="Gene3D" id="2.40.128.20">
    <property type="match status" value="1"/>
</dbReference>
<reference evidence="2 3" key="1">
    <citation type="submission" date="2018-03" db="EMBL/GenBank/DDBJ databases">
        <title>Bioinformatic expansion and discovery of thiopeptide antibiotics.</title>
        <authorList>
            <person name="Schwalen C.J."/>
            <person name="Hudson G.A."/>
            <person name="Mitchell D.A."/>
        </authorList>
    </citation>
    <scope>NUCLEOTIDE SEQUENCE [LARGE SCALE GENOMIC DNA]</scope>
    <source>
        <strain evidence="2 3">ATCC 21389</strain>
    </source>
</reference>
<dbReference type="AlphaFoldDB" id="A0A2V4N9Z1"/>
<evidence type="ECO:0000259" key="1">
    <source>
        <dbReference type="Pfam" id="PF22036"/>
    </source>
</evidence>
<dbReference type="EMBL" id="PYBW01000081">
    <property type="protein sequence ID" value="PYC76812.1"/>
    <property type="molecule type" value="Genomic_DNA"/>
</dbReference>
<dbReference type="RefSeq" id="WP_110671567.1">
    <property type="nucleotide sequence ID" value="NZ_PYBW01000081.1"/>
</dbReference>
<organism evidence="2 3">
    <name type="scientific">Streptomyces tateyamensis</name>
    <dbReference type="NCBI Taxonomy" id="565073"/>
    <lineage>
        <taxon>Bacteria</taxon>
        <taxon>Bacillati</taxon>
        <taxon>Actinomycetota</taxon>
        <taxon>Actinomycetes</taxon>
        <taxon>Kitasatosporales</taxon>
        <taxon>Streptomycetaceae</taxon>
        <taxon>Streptomyces</taxon>
    </lineage>
</organism>
<gene>
    <name evidence="2" type="ORF">C7C46_21785</name>
</gene>
<dbReference type="Pfam" id="PF22036">
    <property type="entry name" value="MoaF_like"/>
    <property type="match status" value="1"/>
</dbReference>
<comment type="caution">
    <text evidence="2">The sequence shown here is derived from an EMBL/GenBank/DDBJ whole genome shotgun (WGS) entry which is preliminary data.</text>
</comment>
<name>A0A2V4N9Z1_9ACTN</name>
<accession>A0A2V4N9Z1</accession>
<proteinExistence type="predicted"/>
<dbReference type="InterPro" id="IPR012674">
    <property type="entry name" value="Calycin"/>
</dbReference>
<dbReference type="InterPro" id="IPR053892">
    <property type="entry name" value="MoaF-like"/>
</dbReference>
<dbReference type="Proteomes" id="UP000248039">
    <property type="component" value="Unassembled WGS sequence"/>
</dbReference>
<feature type="domain" description="MoaF-like" evidence="1">
    <location>
        <begin position="11"/>
        <end position="94"/>
    </location>
</feature>
<evidence type="ECO:0000313" key="2">
    <source>
        <dbReference type="EMBL" id="PYC76812.1"/>
    </source>
</evidence>
<keyword evidence="3" id="KW-1185">Reference proteome</keyword>